<dbReference type="SUPFAM" id="SSF48371">
    <property type="entry name" value="ARM repeat"/>
    <property type="match status" value="1"/>
</dbReference>
<dbReference type="GO" id="GO:0012505">
    <property type="term" value="C:endomembrane system"/>
    <property type="evidence" value="ECO:0007669"/>
    <property type="project" value="UniProtKB-SubCell"/>
</dbReference>
<dbReference type="GO" id="GO:0016192">
    <property type="term" value="P:vesicle-mediated transport"/>
    <property type="evidence" value="ECO:0007669"/>
    <property type="project" value="InterPro"/>
</dbReference>
<keyword evidence="8" id="KW-1185">Reference proteome</keyword>
<dbReference type="InParanoid" id="A0A1S3HK51"/>
<organism evidence="8 9">
    <name type="scientific">Lingula anatina</name>
    <name type="common">Brachiopod</name>
    <name type="synonym">Lingula unguis</name>
    <dbReference type="NCBI Taxonomy" id="7574"/>
    <lineage>
        <taxon>Eukaryota</taxon>
        <taxon>Metazoa</taxon>
        <taxon>Spiralia</taxon>
        <taxon>Lophotrochozoa</taxon>
        <taxon>Brachiopoda</taxon>
        <taxon>Linguliformea</taxon>
        <taxon>Lingulata</taxon>
        <taxon>Lingulida</taxon>
        <taxon>Linguloidea</taxon>
        <taxon>Lingulidae</taxon>
        <taxon>Lingula</taxon>
    </lineage>
</organism>
<reference evidence="9" key="1">
    <citation type="submission" date="2025-08" db="UniProtKB">
        <authorList>
            <consortium name="RefSeq"/>
        </authorList>
    </citation>
    <scope>IDENTIFICATION</scope>
    <source>
        <tissue evidence="9">Gonads</tissue>
    </source>
</reference>
<dbReference type="GO" id="GO:0030117">
    <property type="term" value="C:membrane coat"/>
    <property type="evidence" value="ECO:0007669"/>
    <property type="project" value="InterPro"/>
</dbReference>
<dbReference type="InterPro" id="IPR002553">
    <property type="entry name" value="Clathrin/coatomer_adapt-like_N"/>
</dbReference>
<feature type="domain" description="Clathrin/coatomer adaptor adaptin-like N-terminal" evidence="7">
    <location>
        <begin position="3"/>
        <end position="518"/>
    </location>
</feature>
<evidence type="ECO:0000256" key="1">
    <source>
        <dbReference type="ARBA" id="ARBA00004308"/>
    </source>
</evidence>
<proteinExistence type="inferred from homology"/>
<dbReference type="GeneID" id="106155499"/>
<evidence type="ECO:0000313" key="9">
    <source>
        <dbReference type="RefSeq" id="XP_013385831.1"/>
    </source>
</evidence>
<evidence type="ECO:0000256" key="6">
    <source>
        <dbReference type="PIRNR" id="PIRNR002291"/>
    </source>
</evidence>
<name>A0A1S3HK51_LINAN</name>
<dbReference type="PIRSF" id="PIRSF002291">
    <property type="entry name" value="AP_complex_beta"/>
    <property type="match status" value="1"/>
</dbReference>
<dbReference type="STRING" id="7574.A0A1S3HK51"/>
<dbReference type="OrthoDB" id="10254310at2759"/>
<keyword evidence="5 6" id="KW-0472">Membrane</keyword>
<accession>A0A1S3HK51</accession>
<evidence type="ECO:0000256" key="4">
    <source>
        <dbReference type="ARBA" id="ARBA00022927"/>
    </source>
</evidence>
<dbReference type="AlphaFoldDB" id="A0A1S3HK51"/>
<evidence type="ECO:0000256" key="3">
    <source>
        <dbReference type="ARBA" id="ARBA00022448"/>
    </source>
</evidence>
<keyword evidence="4 6" id="KW-0653">Protein transport</keyword>
<dbReference type="KEGG" id="lak:106155499"/>
<protein>
    <recommendedName>
        <fullName evidence="6">AP complex subunit beta</fullName>
    </recommendedName>
</protein>
<evidence type="ECO:0000313" key="8">
    <source>
        <dbReference type="Proteomes" id="UP000085678"/>
    </source>
</evidence>
<comment type="similarity">
    <text evidence="2 6">Belongs to the adaptor complexes large subunit family.</text>
</comment>
<evidence type="ECO:0000256" key="5">
    <source>
        <dbReference type="ARBA" id="ARBA00023136"/>
    </source>
</evidence>
<keyword evidence="3 6" id="KW-0813">Transport</keyword>
<dbReference type="Gene3D" id="1.25.10.10">
    <property type="entry name" value="Leucine-rich Repeat Variant"/>
    <property type="match status" value="1"/>
</dbReference>
<dbReference type="Pfam" id="PF01602">
    <property type="entry name" value="Adaptin_N"/>
    <property type="match status" value="1"/>
</dbReference>
<gene>
    <name evidence="9" type="primary">LOC106155499</name>
</gene>
<dbReference type="OMA" id="FIQRPTR"/>
<dbReference type="GO" id="GO:0006886">
    <property type="term" value="P:intracellular protein transport"/>
    <property type="evidence" value="ECO:0007669"/>
    <property type="project" value="InterPro"/>
</dbReference>
<sequence length="530" mass="59770">MSLSHILAKPELQTDVFACRQAITQVLVAVSKGEDTSLLTPQMVKHLASNDLVIKKLACLYLEKCANQKNEDLLLALNTLLKDCADPNPTIRGLALKTLCSLRDAELMQYSLKPLKLALQDQSAYVRRIAVMSCARIYKSLPLVIDDLGLVDLLYGMLRDSDPIVVVNCLHALNEILHSEGGVVVNRKIAYHLLNKLEELTEWGVATVMDVLTNYKPKSENEVFEIMNILDKFLGHSNSAVVEATFKVFLHLSKDLPHIKTEIFKRIKPSLVSFLNAGNPEVCFMILTFIDENILPESGDLFADDIKSFFCKQKEPVYLKVKKLKIIPMIASEDKVKNALDELMMLSKDHSIEVAQNAIFAIGKIAVKHNCHLGTCISRLVSLFHLNVDYISSSVLQVLKSLDIDQLGELEKIFHGLEQCAEVIQDPEGLCAMFWLLGEYGEHIDDAPYMLEDYSEKLGELCDTGVKLHLLSACVKLFAKRPAECQDTLGKLLEFLMIEEKDCDVQERARFYFHLLQKDVEYTKRLVLSR</sequence>
<dbReference type="InterPro" id="IPR016024">
    <property type="entry name" value="ARM-type_fold"/>
</dbReference>
<comment type="subcellular location">
    <subcellularLocation>
        <location evidence="1">Endomembrane system</location>
    </subcellularLocation>
</comment>
<evidence type="ECO:0000259" key="7">
    <source>
        <dbReference type="Pfam" id="PF01602"/>
    </source>
</evidence>
<evidence type="ECO:0000256" key="2">
    <source>
        <dbReference type="ARBA" id="ARBA00006613"/>
    </source>
</evidence>
<dbReference type="InterPro" id="IPR011989">
    <property type="entry name" value="ARM-like"/>
</dbReference>
<dbReference type="InterPro" id="IPR026739">
    <property type="entry name" value="AP_beta"/>
</dbReference>
<dbReference type="PANTHER" id="PTHR11134">
    <property type="entry name" value="ADAPTOR COMPLEX SUBUNIT BETA FAMILY MEMBER"/>
    <property type="match status" value="1"/>
</dbReference>
<dbReference type="Proteomes" id="UP000085678">
    <property type="component" value="Unplaced"/>
</dbReference>
<dbReference type="InterPro" id="IPR016342">
    <property type="entry name" value="AP_complex_bsu_1_2_4"/>
</dbReference>
<dbReference type="RefSeq" id="XP_013385831.1">
    <property type="nucleotide sequence ID" value="XM_013530377.2"/>
</dbReference>
<dbReference type="GO" id="GO:0030276">
    <property type="term" value="F:clathrin binding"/>
    <property type="evidence" value="ECO:0007669"/>
    <property type="project" value="InterPro"/>
</dbReference>